<organism evidence="1 2">
    <name type="scientific">Papaver atlanticum</name>
    <dbReference type="NCBI Taxonomy" id="357466"/>
    <lineage>
        <taxon>Eukaryota</taxon>
        <taxon>Viridiplantae</taxon>
        <taxon>Streptophyta</taxon>
        <taxon>Embryophyta</taxon>
        <taxon>Tracheophyta</taxon>
        <taxon>Spermatophyta</taxon>
        <taxon>Magnoliopsida</taxon>
        <taxon>Ranunculales</taxon>
        <taxon>Papaveraceae</taxon>
        <taxon>Papaveroideae</taxon>
        <taxon>Papaver</taxon>
    </lineage>
</organism>
<comment type="caution">
    <text evidence="1">The sequence shown here is derived from an EMBL/GenBank/DDBJ whole genome shotgun (WGS) entry which is preliminary data.</text>
</comment>
<feature type="non-terminal residue" evidence="1">
    <location>
        <position position="112"/>
    </location>
</feature>
<evidence type="ECO:0000313" key="2">
    <source>
        <dbReference type="Proteomes" id="UP001202328"/>
    </source>
</evidence>
<sequence length="112" mass="13036">KILYVWFDFLQTLSAISRRTFNILTCILLKILRYLTGTFNYLDPPSVEKGAVDILICILFEDRNHNNDLGGPRSTTATNLFCLDFESGLACWKYKQKCLQGTYCWRVLWNQS</sequence>
<gene>
    <name evidence="1" type="ORF">MKW98_006147</name>
</gene>
<proteinExistence type="predicted"/>
<dbReference type="Proteomes" id="UP001202328">
    <property type="component" value="Unassembled WGS sequence"/>
</dbReference>
<keyword evidence="2" id="KW-1185">Reference proteome</keyword>
<reference evidence="1" key="1">
    <citation type="submission" date="2022-04" db="EMBL/GenBank/DDBJ databases">
        <title>A functionally conserved STORR gene fusion in Papaver species that diverged 16.8 million years ago.</title>
        <authorList>
            <person name="Catania T."/>
        </authorList>
    </citation>
    <scope>NUCLEOTIDE SEQUENCE</scope>
    <source>
        <strain evidence="1">S-188037</strain>
    </source>
</reference>
<accession>A0AAD4TGD7</accession>
<dbReference type="EMBL" id="JAJJMB010001716">
    <property type="protein sequence ID" value="KAI3955787.1"/>
    <property type="molecule type" value="Genomic_DNA"/>
</dbReference>
<dbReference type="AlphaFoldDB" id="A0AAD4TGD7"/>
<evidence type="ECO:0000313" key="1">
    <source>
        <dbReference type="EMBL" id="KAI3955787.1"/>
    </source>
</evidence>
<protein>
    <submittedName>
        <fullName evidence="1">Uncharacterized protein</fullName>
    </submittedName>
</protein>
<name>A0AAD4TGD7_9MAGN</name>